<name>A0AAE9WR96_PLAYO</name>
<evidence type="ECO:0000313" key="1">
    <source>
        <dbReference type="EMBL" id="WBY55099.1"/>
    </source>
</evidence>
<keyword evidence="1" id="KW-0418">Kinase</keyword>
<dbReference type="Proteomes" id="UP001054126">
    <property type="component" value="Chromosome 3"/>
</dbReference>
<sequence length="78" mass="9002">MMINLVKYLGCFVGRCNSYFSGGINIKKALKNLNDIFKTFENYLENISQLNIQEIISGSVQQPIEEQIINEKELNKQM</sequence>
<dbReference type="AlphaFoldDB" id="A0AAE9WR96"/>
<evidence type="ECO:0000313" key="2">
    <source>
        <dbReference type="Proteomes" id="UP001054126"/>
    </source>
</evidence>
<dbReference type="EMBL" id="CP115527">
    <property type="protein sequence ID" value="WBY55099.1"/>
    <property type="molecule type" value="Genomic_DNA"/>
</dbReference>
<keyword evidence="1" id="KW-0808">Transferase</keyword>
<protein>
    <submittedName>
        <fullName evidence="1">NIMA related kinase 4</fullName>
    </submittedName>
</protein>
<gene>
    <name evidence="1" type="ORF">Py17XNL_000303736</name>
</gene>
<reference evidence="1" key="1">
    <citation type="submission" date="2023-01" db="EMBL/GenBank/DDBJ databases">
        <title>Long-Read Genome Assembly and Gene Model Annotations for the Rodent Malaria Parasite Plasmodium yoelii 17XNL.</title>
        <authorList>
            <person name="Mitchell G.J."/>
            <person name="Sebastian A."/>
            <person name="Albert I."/>
            <person name="Lindner S.E."/>
        </authorList>
    </citation>
    <scope>NUCLEOTIDE SEQUENCE</scope>
    <source>
        <strain evidence="1">17XNL clone 1.1</strain>
    </source>
</reference>
<proteinExistence type="predicted"/>
<dbReference type="GO" id="GO:0016301">
    <property type="term" value="F:kinase activity"/>
    <property type="evidence" value="ECO:0007669"/>
    <property type="project" value="UniProtKB-KW"/>
</dbReference>
<accession>A0AAE9WR96</accession>
<organism evidence="1 2">
    <name type="scientific">Plasmodium yoelii yoelii</name>
    <dbReference type="NCBI Taxonomy" id="73239"/>
    <lineage>
        <taxon>Eukaryota</taxon>
        <taxon>Sar</taxon>
        <taxon>Alveolata</taxon>
        <taxon>Apicomplexa</taxon>
        <taxon>Aconoidasida</taxon>
        <taxon>Haemosporida</taxon>
        <taxon>Plasmodiidae</taxon>
        <taxon>Plasmodium</taxon>
        <taxon>Plasmodium (Vinckeia)</taxon>
    </lineage>
</organism>